<protein>
    <submittedName>
        <fullName evidence="1">Uncharacterized protein</fullName>
    </submittedName>
</protein>
<dbReference type="AlphaFoldDB" id="A0A371E796"/>
<comment type="caution">
    <text evidence="1">The sequence shown here is derived from an EMBL/GenBank/DDBJ whole genome shotgun (WGS) entry which is preliminary data.</text>
</comment>
<sequence>LQAITSERENTSRRVVVDKYEMLETQIFQLVPTSSQALGKYPSKTETNLVEHANVVTLRSDRK</sequence>
<accession>A0A371E796</accession>
<gene>
    <name evidence="1" type="ORF">CR513_59817</name>
</gene>
<organism evidence="1 2">
    <name type="scientific">Mucuna pruriens</name>
    <name type="common">Velvet bean</name>
    <name type="synonym">Dolichos pruriens</name>
    <dbReference type="NCBI Taxonomy" id="157652"/>
    <lineage>
        <taxon>Eukaryota</taxon>
        <taxon>Viridiplantae</taxon>
        <taxon>Streptophyta</taxon>
        <taxon>Embryophyta</taxon>
        <taxon>Tracheophyta</taxon>
        <taxon>Spermatophyta</taxon>
        <taxon>Magnoliopsida</taxon>
        <taxon>eudicotyledons</taxon>
        <taxon>Gunneridae</taxon>
        <taxon>Pentapetalae</taxon>
        <taxon>rosids</taxon>
        <taxon>fabids</taxon>
        <taxon>Fabales</taxon>
        <taxon>Fabaceae</taxon>
        <taxon>Papilionoideae</taxon>
        <taxon>50 kb inversion clade</taxon>
        <taxon>NPAAA clade</taxon>
        <taxon>indigoferoid/millettioid clade</taxon>
        <taxon>Phaseoleae</taxon>
        <taxon>Mucuna</taxon>
    </lineage>
</organism>
<reference evidence="1" key="1">
    <citation type="submission" date="2018-05" db="EMBL/GenBank/DDBJ databases">
        <title>Draft genome of Mucuna pruriens seed.</title>
        <authorList>
            <person name="Nnadi N.E."/>
            <person name="Vos R."/>
            <person name="Hasami M.H."/>
            <person name="Devisetty U.K."/>
            <person name="Aguiy J.C."/>
        </authorList>
    </citation>
    <scope>NUCLEOTIDE SEQUENCE [LARGE SCALE GENOMIC DNA]</scope>
    <source>
        <strain evidence="1">JCA_2017</strain>
    </source>
</reference>
<proteinExistence type="predicted"/>
<dbReference type="Proteomes" id="UP000257109">
    <property type="component" value="Unassembled WGS sequence"/>
</dbReference>
<name>A0A371E796_MUCPR</name>
<keyword evidence="2" id="KW-1185">Reference proteome</keyword>
<feature type="non-terminal residue" evidence="1">
    <location>
        <position position="1"/>
    </location>
</feature>
<evidence type="ECO:0000313" key="2">
    <source>
        <dbReference type="Proteomes" id="UP000257109"/>
    </source>
</evidence>
<evidence type="ECO:0000313" key="1">
    <source>
        <dbReference type="EMBL" id="RDX61908.1"/>
    </source>
</evidence>
<dbReference type="EMBL" id="QJKJ01015825">
    <property type="protein sequence ID" value="RDX61908.1"/>
    <property type="molecule type" value="Genomic_DNA"/>
</dbReference>